<sequence length="158" mass="17615">MLLSQAAFADQLHVVVGVMCTPTQLEVKIERAWNEDGVELLADWYPKRWNTEELRTITSSDEVHYRTKQHRKTVTCKLSGTAVRVVVQPEFALRWHPVGWCATRTGVRVKVYRGGSLLISDGHDVCSEIGDVPISISVSAKGAPAVVRMPATEFIEVQ</sequence>
<organism evidence="1 2">
    <name type="scientific">Viridibacterium curvum</name>
    <dbReference type="NCBI Taxonomy" id="1101404"/>
    <lineage>
        <taxon>Bacteria</taxon>
        <taxon>Pseudomonadati</taxon>
        <taxon>Pseudomonadota</taxon>
        <taxon>Betaproteobacteria</taxon>
        <taxon>Rhodocyclales</taxon>
        <taxon>Rhodocyclaceae</taxon>
        <taxon>Viridibacterium</taxon>
    </lineage>
</organism>
<dbReference type="EMBL" id="BAABLD010000008">
    <property type="protein sequence ID" value="GAA5166162.1"/>
    <property type="molecule type" value="Genomic_DNA"/>
</dbReference>
<name>A0ABP9QRH3_9RHOO</name>
<accession>A0ABP9QRH3</accession>
<keyword evidence="2" id="KW-1185">Reference proteome</keyword>
<comment type="caution">
    <text evidence="1">The sequence shown here is derived from an EMBL/GenBank/DDBJ whole genome shotgun (WGS) entry which is preliminary data.</text>
</comment>
<evidence type="ECO:0000313" key="2">
    <source>
        <dbReference type="Proteomes" id="UP001500547"/>
    </source>
</evidence>
<evidence type="ECO:0000313" key="1">
    <source>
        <dbReference type="EMBL" id="GAA5166162.1"/>
    </source>
</evidence>
<proteinExistence type="predicted"/>
<protein>
    <submittedName>
        <fullName evidence="1">Uncharacterized protein</fullName>
    </submittedName>
</protein>
<gene>
    <name evidence="1" type="ORF">GCM10025770_22820</name>
</gene>
<reference evidence="2" key="1">
    <citation type="journal article" date="2019" name="Int. J. Syst. Evol. Microbiol.">
        <title>The Global Catalogue of Microorganisms (GCM) 10K type strain sequencing project: providing services to taxonomists for standard genome sequencing and annotation.</title>
        <authorList>
            <consortium name="The Broad Institute Genomics Platform"/>
            <consortium name="The Broad Institute Genome Sequencing Center for Infectious Disease"/>
            <person name="Wu L."/>
            <person name="Ma J."/>
        </authorList>
    </citation>
    <scope>NUCLEOTIDE SEQUENCE [LARGE SCALE GENOMIC DNA]</scope>
    <source>
        <strain evidence="2">JCM 18715</strain>
    </source>
</reference>
<dbReference type="Proteomes" id="UP001500547">
    <property type="component" value="Unassembled WGS sequence"/>
</dbReference>